<gene>
    <name evidence="2" type="ORF">F3059_06730</name>
</gene>
<feature type="transmembrane region" description="Helical" evidence="1">
    <location>
        <begin position="42"/>
        <end position="63"/>
    </location>
</feature>
<feature type="transmembrane region" description="Helical" evidence="1">
    <location>
        <begin position="101"/>
        <end position="119"/>
    </location>
</feature>
<sequence length="154" mass="17819">MTSNILIFCESNNSHTSFLQHCFILLYICIEMRNWLKSSDSVGILASVVCLLHCLMLPVLILFRVPMSHWLEEYWHAFDFVFLGIGFVAVLYSARRTPFTWMRYFLWFSFAALAASITLKHYETVFNTIAILAALVLIIAHIINLRQLTCAVKH</sequence>
<dbReference type="GO" id="GO:0015097">
    <property type="term" value="F:mercury ion transmembrane transporter activity"/>
    <property type="evidence" value="ECO:0007669"/>
    <property type="project" value="InterPro"/>
</dbReference>
<evidence type="ECO:0000313" key="2">
    <source>
        <dbReference type="EMBL" id="KAB1064392.1"/>
    </source>
</evidence>
<keyword evidence="1" id="KW-0812">Transmembrane</keyword>
<dbReference type="OrthoDB" id="1274419at2"/>
<feature type="transmembrane region" description="Helical" evidence="1">
    <location>
        <begin position="125"/>
        <end position="145"/>
    </location>
</feature>
<keyword evidence="1" id="KW-1133">Transmembrane helix</keyword>
<proteinExistence type="predicted"/>
<organism evidence="2 3">
    <name type="scientific">Salibacter halophilus</name>
    <dbReference type="NCBI Taxonomy" id="1803916"/>
    <lineage>
        <taxon>Bacteria</taxon>
        <taxon>Pseudomonadati</taxon>
        <taxon>Bacteroidota</taxon>
        <taxon>Flavobacteriia</taxon>
        <taxon>Flavobacteriales</taxon>
        <taxon>Salibacteraceae</taxon>
        <taxon>Salibacter</taxon>
    </lineage>
</organism>
<name>A0A6N6M7B7_9FLAO</name>
<dbReference type="Proteomes" id="UP000435357">
    <property type="component" value="Unassembled WGS sequence"/>
</dbReference>
<accession>A0A6N6M7B7</accession>
<dbReference type="EMBL" id="WACR01000005">
    <property type="protein sequence ID" value="KAB1064392.1"/>
    <property type="molecule type" value="Genomic_DNA"/>
</dbReference>
<keyword evidence="3" id="KW-1185">Reference proteome</keyword>
<reference evidence="2 3" key="1">
    <citation type="submission" date="2019-09" db="EMBL/GenBank/DDBJ databases">
        <title>Genomes of Cryomorphaceae.</title>
        <authorList>
            <person name="Bowman J.P."/>
        </authorList>
    </citation>
    <scope>NUCLEOTIDE SEQUENCE [LARGE SCALE GENOMIC DNA]</scope>
    <source>
        <strain evidence="2 3">KCTC 52047</strain>
    </source>
</reference>
<protein>
    <submittedName>
        <fullName evidence="2">MerC domain-containing protein</fullName>
    </submittedName>
</protein>
<dbReference type="InterPro" id="IPR004891">
    <property type="entry name" value="Mercury-R_MerC"/>
</dbReference>
<comment type="caution">
    <text evidence="2">The sequence shown here is derived from an EMBL/GenBank/DDBJ whole genome shotgun (WGS) entry which is preliminary data.</text>
</comment>
<dbReference type="AlphaFoldDB" id="A0A6N6M7B7"/>
<evidence type="ECO:0000256" key="1">
    <source>
        <dbReference type="SAM" id="Phobius"/>
    </source>
</evidence>
<dbReference type="GO" id="GO:0016020">
    <property type="term" value="C:membrane"/>
    <property type="evidence" value="ECO:0007669"/>
    <property type="project" value="InterPro"/>
</dbReference>
<feature type="transmembrane region" description="Helical" evidence="1">
    <location>
        <begin position="75"/>
        <end position="94"/>
    </location>
</feature>
<evidence type="ECO:0000313" key="3">
    <source>
        <dbReference type="Proteomes" id="UP000435357"/>
    </source>
</evidence>
<keyword evidence="1" id="KW-0472">Membrane</keyword>
<dbReference type="Pfam" id="PF03203">
    <property type="entry name" value="MerC"/>
    <property type="match status" value="1"/>
</dbReference>